<reference evidence="1" key="2">
    <citation type="submission" date="2022-06" db="UniProtKB">
        <authorList>
            <consortium name="EnsemblMetazoa"/>
        </authorList>
    </citation>
    <scope>IDENTIFICATION</scope>
</reference>
<dbReference type="EMBL" id="CMVM020000052">
    <property type="status" value="NOT_ANNOTATED_CDS"/>
    <property type="molecule type" value="Genomic_DNA"/>
</dbReference>
<dbReference type="AlphaFoldDB" id="A0A8R1TND0"/>
<dbReference type="Proteomes" id="UP000024404">
    <property type="component" value="Unassembled WGS sequence"/>
</dbReference>
<keyword evidence="2" id="KW-1185">Reference proteome</keyword>
<evidence type="ECO:0000313" key="2">
    <source>
        <dbReference type="Proteomes" id="UP000024404"/>
    </source>
</evidence>
<evidence type="ECO:0000313" key="1">
    <source>
        <dbReference type="EnsemblMetazoa" id="OVOC13434.1"/>
    </source>
</evidence>
<protein>
    <submittedName>
        <fullName evidence="1">Uncharacterized protein</fullName>
    </submittedName>
</protein>
<reference evidence="2" key="1">
    <citation type="submission" date="2013-10" db="EMBL/GenBank/DDBJ databases">
        <title>Genome sequencing of Onchocerca volvulus.</title>
        <authorList>
            <person name="Cotton J."/>
            <person name="Tsai J."/>
            <person name="Stanley E."/>
            <person name="Tracey A."/>
            <person name="Holroyd N."/>
            <person name="Lustigman S."/>
            <person name="Berriman M."/>
        </authorList>
    </citation>
    <scope>NUCLEOTIDE SEQUENCE</scope>
</reference>
<sequence length="103" mass="12558">MIYWNKKRYGISIVIKIISKYHHIYGNDEINDNDCYKVNGILYGTYEYFLFINDFWKKNGGNKKLKSVRYKAICGIDTIFYKEEEEEKWTMNKNRYEGERNDQ</sequence>
<dbReference type="EnsemblMetazoa" id="OVOC13434.1">
    <property type="protein sequence ID" value="OVOC13434.1"/>
    <property type="gene ID" value="WBGene00255446"/>
</dbReference>
<organism evidence="1 2">
    <name type="scientific">Onchocerca volvulus</name>
    <dbReference type="NCBI Taxonomy" id="6282"/>
    <lineage>
        <taxon>Eukaryota</taxon>
        <taxon>Metazoa</taxon>
        <taxon>Ecdysozoa</taxon>
        <taxon>Nematoda</taxon>
        <taxon>Chromadorea</taxon>
        <taxon>Rhabditida</taxon>
        <taxon>Spirurina</taxon>
        <taxon>Spiruromorpha</taxon>
        <taxon>Filarioidea</taxon>
        <taxon>Onchocercidae</taxon>
        <taxon>Onchocerca</taxon>
    </lineage>
</organism>
<name>A0A8R1TND0_ONCVO</name>
<proteinExistence type="predicted"/>
<accession>A0A8R1TND0</accession>